<evidence type="ECO:0000256" key="2">
    <source>
        <dbReference type="ARBA" id="ARBA00022859"/>
    </source>
</evidence>
<name>A0A6A5DXN1_PERFL</name>
<dbReference type="SMART" id="SM00406">
    <property type="entry name" value="IGv"/>
    <property type="match status" value="1"/>
</dbReference>
<comment type="caution">
    <text evidence="5">The sequence shown here is derived from an EMBL/GenBank/DDBJ whole genome shotgun (WGS) entry which is preliminary data.</text>
</comment>
<accession>A0A6A5DXN1</accession>
<proteinExistence type="predicted"/>
<dbReference type="SMART" id="SM00409">
    <property type="entry name" value="IG"/>
    <property type="match status" value="1"/>
</dbReference>
<organism evidence="5 6">
    <name type="scientific">Perca fluviatilis</name>
    <name type="common">European perch</name>
    <dbReference type="NCBI Taxonomy" id="8168"/>
    <lineage>
        <taxon>Eukaryota</taxon>
        <taxon>Metazoa</taxon>
        <taxon>Chordata</taxon>
        <taxon>Craniata</taxon>
        <taxon>Vertebrata</taxon>
        <taxon>Euteleostomi</taxon>
        <taxon>Actinopterygii</taxon>
        <taxon>Neopterygii</taxon>
        <taxon>Teleostei</taxon>
        <taxon>Neoteleostei</taxon>
        <taxon>Acanthomorphata</taxon>
        <taxon>Eupercaria</taxon>
        <taxon>Perciformes</taxon>
        <taxon>Percoidei</taxon>
        <taxon>Percidae</taxon>
        <taxon>Percinae</taxon>
        <taxon>Perca</taxon>
    </lineage>
</organism>
<dbReference type="GO" id="GO:0007166">
    <property type="term" value="P:cell surface receptor signaling pathway"/>
    <property type="evidence" value="ECO:0007669"/>
    <property type="project" value="TreeGrafter"/>
</dbReference>
<keyword evidence="2" id="KW-0391">Immunity</keyword>
<dbReference type="InterPro" id="IPR050413">
    <property type="entry name" value="TCR_beta_variable"/>
</dbReference>
<evidence type="ECO:0000313" key="5">
    <source>
        <dbReference type="EMBL" id="KAF1374496.1"/>
    </source>
</evidence>
<dbReference type="PANTHER" id="PTHR23268:SF102">
    <property type="entry name" value="IMMUNOGLOBULIN V-SET DOMAIN-CONTAINING PROTEIN"/>
    <property type="match status" value="1"/>
</dbReference>
<dbReference type="GO" id="GO:0002376">
    <property type="term" value="P:immune system process"/>
    <property type="evidence" value="ECO:0007669"/>
    <property type="project" value="UniProtKB-KW"/>
</dbReference>
<dbReference type="InterPro" id="IPR003599">
    <property type="entry name" value="Ig_sub"/>
</dbReference>
<evidence type="ECO:0000259" key="4">
    <source>
        <dbReference type="PROSITE" id="PS50835"/>
    </source>
</evidence>
<dbReference type="Gene3D" id="2.60.40.10">
    <property type="entry name" value="Immunoglobulins"/>
    <property type="match status" value="1"/>
</dbReference>
<keyword evidence="6" id="KW-1185">Reference proteome</keyword>
<protein>
    <recommendedName>
        <fullName evidence="4">Ig-like domain-containing protein</fullName>
    </recommendedName>
</protein>
<dbReference type="Proteomes" id="UP000465112">
    <property type="component" value="Chromosome 20"/>
</dbReference>
<reference evidence="5 6" key="1">
    <citation type="submission" date="2019-06" db="EMBL/GenBank/DDBJ databases">
        <title>A chromosome-scale genome assembly of the European perch, Perca fluviatilis.</title>
        <authorList>
            <person name="Roques C."/>
            <person name="Zahm M."/>
            <person name="Cabau C."/>
            <person name="Klopp C."/>
            <person name="Bouchez O."/>
            <person name="Donnadieu C."/>
            <person name="Kuhl H."/>
            <person name="Gislard M."/>
            <person name="Guendouz S."/>
            <person name="Journot L."/>
            <person name="Haffray P."/>
            <person name="Bestin A."/>
            <person name="Morvezen R."/>
            <person name="Feron R."/>
            <person name="Wen M."/>
            <person name="Jouanno E."/>
            <person name="Herpin A."/>
            <person name="Schartl M."/>
            <person name="Postlethwait J."/>
            <person name="Schaerlinger B."/>
            <person name="Chardard D."/>
            <person name="Lecocq T."/>
            <person name="Poncet C."/>
            <person name="Jaffrelo L."/>
            <person name="Lampietro C."/>
            <person name="Guiguen Y."/>
        </authorList>
    </citation>
    <scope>NUCLEOTIDE SEQUENCE [LARGE SCALE GENOMIC DNA]</scope>
    <source>
        <tissue evidence="5">Blood</tissue>
    </source>
</reference>
<evidence type="ECO:0000313" key="6">
    <source>
        <dbReference type="Proteomes" id="UP000465112"/>
    </source>
</evidence>
<dbReference type="SUPFAM" id="SSF48726">
    <property type="entry name" value="Immunoglobulin"/>
    <property type="match status" value="1"/>
</dbReference>
<feature type="domain" description="Ig-like" evidence="4">
    <location>
        <begin position="37"/>
        <end position="129"/>
    </location>
</feature>
<sequence length="155" mass="17008">MICMVFTFCFLYLPGNNGASNTNSVFQTPPFIIKRSGESVASEIKCSHSITNYDKILWYKQDEQKALKLLGYLNVIHPYPEDDVKGKISFDGVGSTHSSLSVSNLSLNDNGVYFCAASRHSAADSPQVNTKTLLSLQTDNMLSLLNTCSQAPTET</sequence>
<keyword evidence="1 3" id="KW-0732">Signal</keyword>
<dbReference type="PROSITE" id="PS50835">
    <property type="entry name" value="IG_LIKE"/>
    <property type="match status" value="1"/>
</dbReference>
<dbReference type="InterPro" id="IPR036179">
    <property type="entry name" value="Ig-like_dom_sf"/>
</dbReference>
<dbReference type="InterPro" id="IPR007110">
    <property type="entry name" value="Ig-like_dom"/>
</dbReference>
<evidence type="ECO:0000256" key="3">
    <source>
        <dbReference type="SAM" id="SignalP"/>
    </source>
</evidence>
<feature type="chain" id="PRO_5025478970" description="Ig-like domain-containing protein" evidence="3">
    <location>
        <begin position="19"/>
        <end position="155"/>
    </location>
</feature>
<dbReference type="GO" id="GO:0005886">
    <property type="term" value="C:plasma membrane"/>
    <property type="evidence" value="ECO:0007669"/>
    <property type="project" value="TreeGrafter"/>
</dbReference>
<dbReference type="InterPro" id="IPR013783">
    <property type="entry name" value="Ig-like_fold"/>
</dbReference>
<feature type="signal peptide" evidence="3">
    <location>
        <begin position="1"/>
        <end position="18"/>
    </location>
</feature>
<dbReference type="EMBL" id="VHII01000020">
    <property type="protein sequence ID" value="KAF1374496.1"/>
    <property type="molecule type" value="Genomic_DNA"/>
</dbReference>
<dbReference type="InterPro" id="IPR013106">
    <property type="entry name" value="Ig_V-set"/>
</dbReference>
<dbReference type="AlphaFoldDB" id="A0A6A5DXN1"/>
<evidence type="ECO:0000256" key="1">
    <source>
        <dbReference type="ARBA" id="ARBA00022729"/>
    </source>
</evidence>
<dbReference type="Pfam" id="PF07686">
    <property type="entry name" value="V-set"/>
    <property type="match status" value="1"/>
</dbReference>
<gene>
    <name evidence="5" type="ORF">PFLUV_G00229700</name>
</gene>
<dbReference type="PANTHER" id="PTHR23268">
    <property type="entry name" value="T-CELL RECEPTOR BETA CHAIN"/>
    <property type="match status" value="1"/>
</dbReference>